<protein>
    <submittedName>
        <fullName evidence="2">Uncharacterized protein</fullName>
    </submittedName>
</protein>
<proteinExistence type="predicted"/>
<feature type="compositionally biased region" description="Basic and acidic residues" evidence="1">
    <location>
        <begin position="575"/>
        <end position="586"/>
    </location>
</feature>
<dbReference type="Proteomes" id="UP001305779">
    <property type="component" value="Unassembled WGS sequence"/>
</dbReference>
<name>A0ABR0EME2_ZASCE</name>
<evidence type="ECO:0000313" key="2">
    <source>
        <dbReference type="EMBL" id="KAK4502662.1"/>
    </source>
</evidence>
<evidence type="ECO:0000256" key="1">
    <source>
        <dbReference type="SAM" id="MobiDB-lite"/>
    </source>
</evidence>
<feature type="compositionally biased region" description="Basic and acidic residues" evidence="1">
    <location>
        <begin position="96"/>
        <end position="115"/>
    </location>
</feature>
<feature type="compositionally biased region" description="Polar residues" evidence="1">
    <location>
        <begin position="587"/>
        <end position="596"/>
    </location>
</feature>
<feature type="compositionally biased region" description="Polar residues" evidence="1">
    <location>
        <begin position="461"/>
        <end position="481"/>
    </location>
</feature>
<accession>A0ABR0EME2</accession>
<feature type="compositionally biased region" description="Polar residues" evidence="1">
    <location>
        <begin position="67"/>
        <end position="78"/>
    </location>
</feature>
<feature type="compositionally biased region" description="Low complexity" evidence="1">
    <location>
        <begin position="48"/>
        <end position="62"/>
    </location>
</feature>
<feature type="compositionally biased region" description="Basic residues" evidence="1">
    <location>
        <begin position="617"/>
        <end position="627"/>
    </location>
</feature>
<feature type="region of interest" description="Disordered" evidence="1">
    <location>
        <begin position="393"/>
        <end position="424"/>
    </location>
</feature>
<reference evidence="2 3" key="1">
    <citation type="journal article" date="2023" name="G3 (Bethesda)">
        <title>A chromosome-level genome assembly of Zasmidium syzygii isolated from banana leaves.</title>
        <authorList>
            <person name="van Westerhoven A.C."/>
            <person name="Mehrabi R."/>
            <person name="Talebi R."/>
            <person name="Steentjes M.B.F."/>
            <person name="Corcolon B."/>
            <person name="Chong P.A."/>
            <person name="Kema G.H.J."/>
            <person name="Seidl M.F."/>
        </authorList>
    </citation>
    <scope>NUCLEOTIDE SEQUENCE [LARGE SCALE GENOMIC DNA]</scope>
    <source>
        <strain evidence="2 3">P124</strain>
    </source>
</reference>
<feature type="region of interest" description="Disordered" evidence="1">
    <location>
        <begin position="28"/>
        <end position="132"/>
    </location>
</feature>
<gene>
    <name evidence="2" type="ORF">PRZ48_006088</name>
</gene>
<feature type="region of interest" description="Disordered" evidence="1">
    <location>
        <begin position="442"/>
        <end position="638"/>
    </location>
</feature>
<organism evidence="2 3">
    <name type="scientific">Zasmidium cellare</name>
    <name type="common">Wine cellar mold</name>
    <name type="synonym">Racodium cellare</name>
    <dbReference type="NCBI Taxonomy" id="395010"/>
    <lineage>
        <taxon>Eukaryota</taxon>
        <taxon>Fungi</taxon>
        <taxon>Dikarya</taxon>
        <taxon>Ascomycota</taxon>
        <taxon>Pezizomycotina</taxon>
        <taxon>Dothideomycetes</taxon>
        <taxon>Dothideomycetidae</taxon>
        <taxon>Mycosphaerellales</taxon>
        <taxon>Mycosphaerellaceae</taxon>
        <taxon>Zasmidium</taxon>
    </lineage>
</organism>
<keyword evidence="3" id="KW-1185">Reference proteome</keyword>
<evidence type="ECO:0000313" key="3">
    <source>
        <dbReference type="Proteomes" id="UP001305779"/>
    </source>
</evidence>
<dbReference type="EMBL" id="JAXOVC010000004">
    <property type="protein sequence ID" value="KAK4502662.1"/>
    <property type="molecule type" value="Genomic_DNA"/>
</dbReference>
<sequence length="638" mass="69612">MAAATATTALPAEPSLARWTASLPTNLMSMLNPFASPDDANNSKDSNDAAAAKANPDQNQPALKRPSLSTVPNINQHNRGPPSPSRSSGSIMFAEPDTRSNSEDGSREGSFDGLKRAKKGTRPKTQFSICHPPTESKTLQKLHRRPRSLLQFHKLSANARPRPALEIIPSINFSVKLQRAITRVFKSKHSLCTNDLVVLKAEKYSREESDVEQEMRDVVGLICKGKKDEEKNAGGKAQIHMASGKVWEAYPTTNGGYEFFAGDEHGLGLTVRWVPKKLKDGKTATKAGKRRFNFSTISPNSRRHPIIATLSSTGLDVNDTYRMPDGAGVTPLSTPKATTTVLEEAMNDEDEQLQHETDDQLREIITMTAIWVVFKEGWSPNFKYEDKDKDGAIFGTSPGKTGSTPVNTPPGSPAQLPMDKRSSLKSISSGIIRRTSVLSKSARSSTYSVREEDEPIESPAPSRSASVISRTGRTRADSTATVLVHRAASNRRKNNQQATWRPDLLVSQDPLQETSREDLSREFNSTPTPKKRASPLVNGETAHQRKESVARPSFAQDEETAPGAETPSRQPRIRASVDKPEHRESLATDTSASSTPAKVVDHDGAPPASSSNGTVRVNRKAKRKSGAWRKLLCGSSDV</sequence>
<comment type="caution">
    <text evidence="2">The sequence shown here is derived from an EMBL/GenBank/DDBJ whole genome shotgun (WGS) entry which is preliminary data.</text>
</comment>